<name>A0AA44C8J7_9GAMM</name>
<evidence type="ECO:0000313" key="2">
    <source>
        <dbReference type="EMBL" id="NHN79534.1"/>
    </source>
</evidence>
<dbReference type="AlphaFoldDB" id="A0AA44C8J7"/>
<dbReference type="Pfam" id="PF11453">
    <property type="entry name" value="DUF2950"/>
    <property type="match status" value="1"/>
</dbReference>
<proteinExistence type="predicted"/>
<dbReference type="InterPro" id="IPR021556">
    <property type="entry name" value="DUF2950"/>
</dbReference>
<feature type="signal peptide" evidence="1">
    <location>
        <begin position="1"/>
        <end position="22"/>
    </location>
</feature>
<protein>
    <submittedName>
        <fullName evidence="2">DUF2950 domain-containing protein</fullName>
    </submittedName>
</protein>
<sequence length="304" mass="33459">MNAAFRIFLPVLLVLLTLEVRAQQAYPSPDAAVEALIVALGTEKGDPVRLAALLGNDWQTWIPTDDIERKDVDAFLALYREKHAIQPDGQGRALLVVGSTPLSFPLPLIKGKDGWRFDPKAGGEEIRARRIGRNELATIEAVRAYHDAQMDYAEVDRDGDGVLEYAQKFLSSDGQYDGLYWPDEPGIEESPLGPLFGDELPDGVWHGYRYRILDAQGPSAPGGAYGYKLGDNMSRGFALIAWPAEYADSGVMSFMISHDGQVFEKDMGPDSAQIALAMTRFDPDSSWHEVEEPAGMAMQNSKIP</sequence>
<reference evidence="2" key="1">
    <citation type="submission" date="2020-03" db="EMBL/GenBank/DDBJ databases">
        <title>Genome assembly of Azotobacter chroococcum W5.</title>
        <authorList>
            <person name="Kannepalli A."/>
        </authorList>
    </citation>
    <scope>NUCLEOTIDE SEQUENCE</scope>
    <source>
        <strain evidence="2">W5</strain>
    </source>
</reference>
<keyword evidence="1" id="KW-0732">Signal</keyword>
<evidence type="ECO:0000256" key="1">
    <source>
        <dbReference type="SAM" id="SignalP"/>
    </source>
</evidence>
<feature type="chain" id="PRO_5041339869" evidence="1">
    <location>
        <begin position="23"/>
        <end position="304"/>
    </location>
</feature>
<evidence type="ECO:0000313" key="3">
    <source>
        <dbReference type="Proteomes" id="UP000736384"/>
    </source>
</evidence>
<gene>
    <name evidence="2" type="ORF">HA520_20010</name>
</gene>
<accession>A0AA44C8J7</accession>
<dbReference type="Proteomes" id="UP000736384">
    <property type="component" value="Unassembled WGS sequence"/>
</dbReference>
<dbReference type="RefSeq" id="WP_165893958.1">
    <property type="nucleotide sequence ID" value="NZ_JAAPAP010000022.1"/>
</dbReference>
<comment type="caution">
    <text evidence="2">The sequence shown here is derived from an EMBL/GenBank/DDBJ whole genome shotgun (WGS) entry which is preliminary data.</text>
</comment>
<organism evidence="2 3">
    <name type="scientific">Azotobacter chroococcum</name>
    <dbReference type="NCBI Taxonomy" id="353"/>
    <lineage>
        <taxon>Bacteria</taxon>
        <taxon>Pseudomonadati</taxon>
        <taxon>Pseudomonadota</taxon>
        <taxon>Gammaproteobacteria</taxon>
        <taxon>Pseudomonadales</taxon>
        <taxon>Pseudomonadaceae</taxon>
        <taxon>Azotobacter</taxon>
    </lineage>
</organism>
<dbReference type="EMBL" id="JAAPAP010000022">
    <property type="protein sequence ID" value="NHN79534.1"/>
    <property type="molecule type" value="Genomic_DNA"/>
</dbReference>